<accession>A0ABR8F1P2</accession>
<sequence>MKLDSHRPDFAVQPKRHNLEGLQQLRTSTWVTLLQLPNPFSFDEALLLCPVSTDEWLVWIPDHGEAILNISHLSLVDNSGQRTIARNL</sequence>
<dbReference type="Proteomes" id="UP000604661">
    <property type="component" value="Unassembled WGS sequence"/>
</dbReference>
<dbReference type="EMBL" id="JACJTE010000021">
    <property type="protein sequence ID" value="MBD2562780.1"/>
    <property type="molecule type" value="Genomic_DNA"/>
</dbReference>
<dbReference type="RefSeq" id="WP_190895309.1">
    <property type="nucleotide sequence ID" value="NZ_JACJTE010000021.1"/>
</dbReference>
<proteinExistence type="predicted"/>
<comment type="caution">
    <text evidence="1">The sequence shown here is derived from an EMBL/GenBank/DDBJ whole genome shotgun (WGS) entry which is preliminary data.</text>
</comment>
<keyword evidence="2" id="KW-1185">Reference proteome</keyword>
<gene>
    <name evidence="1" type="ORF">H6G95_19610</name>
</gene>
<name>A0ABR8F1P2_NOSLI</name>
<evidence type="ECO:0000313" key="2">
    <source>
        <dbReference type="Proteomes" id="UP000604661"/>
    </source>
</evidence>
<reference evidence="1 2" key="1">
    <citation type="journal article" date="2020" name="ISME J.">
        <title>Comparative genomics reveals insights into cyanobacterial evolution and habitat adaptation.</title>
        <authorList>
            <person name="Chen M.Y."/>
            <person name="Teng W.K."/>
            <person name="Zhao L."/>
            <person name="Hu C.X."/>
            <person name="Zhou Y.K."/>
            <person name="Han B.P."/>
            <person name="Song L.R."/>
            <person name="Shu W.S."/>
        </authorList>
    </citation>
    <scope>NUCLEOTIDE SEQUENCE [LARGE SCALE GENOMIC DNA]</scope>
    <source>
        <strain evidence="1 2">FACHB-391</strain>
    </source>
</reference>
<organism evidence="1 2">
    <name type="scientific">Nostoc linckia FACHB-391</name>
    <dbReference type="NCBI Taxonomy" id="2692906"/>
    <lineage>
        <taxon>Bacteria</taxon>
        <taxon>Bacillati</taxon>
        <taxon>Cyanobacteriota</taxon>
        <taxon>Cyanophyceae</taxon>
        <taxon>Nostocales</taxon>
        <taxon>Nostocaceae</taxon>
        <taxon>Nostoc</taxon>
    </lineage>
</organism>
<protein>
    <submittedName>
        <fullName evidence="1">Uncharacterized protein</fullName>
    </submittedName>
</protein>
<evidence type="ECO:0000313" key="1">
    <source>
        <dbReference type="EMBL" id="MBD2562780.1"/>
    </source>
</evidence>